<dbReference type="Pfam" id="PF01569">
    <property type="entry name" value="PAP2"/>
    <property type="match status" value="1"/>
</dbReference>
<feature type="transmembrane region" description="Helical" evidence="7">
    <location>
        <begin position="446"/>
        <end position="464"/>
    </location>
</feature>
<dbReference type="RefSeq" id="WP_238977072.1">
    <property type="nucleotide sequence ID" value="NZ_JABFUC010000006.1"/>
</dbReference>
<accession>A0ABS9P8H2</accession>
<dbReference type="Gene3D" id="1.20.144.10">
    <property type="entry name" value="Phosphatidic acid phosphatase type 2/haloperoxidase"/>
    <property type="match status" value="1"/>
</dbReference>
<evidence type="ECO:0000256" key="3">
    <source>
        <dbReference type="ARBA" id="ARBA00022475"/>
    </source>
</evidence>
<organism evidence="9 10">
    <name type="scientific">Billgrantia campisalis</name>
    <dbReference type="NCBI Taxonomy" id="74661"/>
    <lineage>
        <taxon>Bacteria</taxon>
        <taxon>Pseudomonadati</taxon>
        <taxon>Pseudomonadota</taxon>
        <taxon>Gammaproteobacteria</taxon>
        <taxon>Oceanospirillales</taxon>
        <taxon>Halomonadaceae</taxon>
        <taxon>Billgrantia</taxon>
    </lineage>
</organism>
<evidence type="ECO:0000256" key="7">
    <source>
        <dbReference type="SAM" id="Phobius"/>
    </source>
</evidence>
<feature type="transmembrane region" description="Helical" evidence="7">
    <location>
        <begin position="321"/>
        <end position="338"/>
    </location>
</feature>
<dbReference type="InterPro" id="IPR000326">
    <property type="entry name" value="PAP2/HPO"/>
</dbReference>
<dbReference type="CDD" id="cd03392">
    <property type="entry name" value="PAP2_like_2"/>
    <property type="match status" value="1"/>
</dbReference>
<feature type="domain" description="Phosphatidic acid phosphatase type 2/haloperoxidase" evidence="8">
    <location>
        <begin position="319"/>
        <end position="431"/>
    </location>
</feature>
<evidence type="ECO:0000259" key="8">
    <source>
        <dbReference type="SMART" id="SM00014"/>
    </source>
</evidence>
<keyword evidence="5 7" id="KW-1133">Transmembrane helix</keyword>
<keyword evidence="6 7" id="KW-0472">Membrane</keyword>
<dbReference type="Proteomes" id="UP000814385">
    <property type="component" value="Unassembled WGS sequence"/>
</dbReference>
<proteinExistence type="inferred from homology"/>
<evidence type="ECO:0000313" key="10">
    <source>
        <dbReference type="Proteomes" id="UP000814385"/>
    </source>
</evidence>
<keyword evidence="10" id="KW-1185">Reference proteome</keyword>
<feature type="transmembrane region" description="Helical" evidence="7">
    <location>
        <begin position="390"/>
        <end position="410"/>
    </location>
</feature>
<feature type="transmembrane region" description="Helical" evidence="7">
    <location>
        <begin position="16"/>
        <end position="43"/>
    </location>
</feature>
<feature type="transmembrane region" description="Helical" evidence="7">
    <location>
        <begin position="358"/>
        <end position="378"/>
    </location>
</feature>
<evidence type="ECO:0000256" key="1">
    <source>
        <dbReference type="ARBA" id="ARBA00004651"/>
    </source>
</evidence>
<comment type="similarity">
    <text evidence="2">Belongs to the DedA family.</text>
</comment>
<feature type="transmembrane region" description="Helical" evidence="7">
    <location>
        <begin position="55"/>
        <end position="78"/>
    </location>
</feature>
<evidence type="ECO:0000256" key="2">
    <source>
        <dbReference type="ARBA" id="ARBA00010792"/>
    </source>
</evidence>
<dbReference type="PANTHER" id="PTHR30353">
    <property type="entry name" value="INNER MEMBRANE PROTEIN DEDA-RELATED"/>
    <property type="match status" value="1"/>
</dbReference>
<comment type="caution">
    <text evidence="9">The sequence shown here is derived from an EMBL/GenBank/DDBJ whole genome shotgun (WGS) entry which is preliminary data.</text>
</comment>
<feature type="transmembrane region" description="Helical" evidence="7">
    <location>
        <begin position="416"/>
        <end position="434"/>
    </location>
</feature>
<dbReference type="SUPFAM" id="SSF48317">
    <property type="entry name" value="Acid phosphatase/Vanadium-dependent haloperoxidase"/>
    <property type="match status" value="1"/>
</dbReference>
<evidence type="ECO:0000256" key="5">
    <source>
        <dbReference type="ARBA" id="ARBA00022989"/>
    </source>
</evidence>
<comment type="subcellular location">
    <subcellularLocation>
        <location evidence="1">Cell membrane</location>
        <topology evidence="1">Multi-pass membrane protein</topology>
    </subcellularLocation>
</comment>
<feature type="transmembrane region" description="Helical" evidence="7">
    <location>
        <begin position="298"/>
        <end position="314"/>
    </location>
</feature>
<dbReference type="EMBL" id="JABFUC010000006">
    <property type="protein sequence ID" value="MCG6657926.1"/>
    <property type="molecule type" value="Genomic_DNA"/>
</dbReference>
<gene>
    <name evidence="9" type="ORF">HOP52_09175</name>
</gene>
<dbReference type="InterPro" id="IPR036938">
    <property type="entry name" value="PAP2/HPO_sf"/>
</dbReference>
<reference evidence="9 10" key="1">
    <citation type="submission" date="2020-05" db="EMBL/GenBank/DDBJ databases">
        <title>Comparative genomic analysis of denitrifying bacteria from Halomonas genus.</title>
        <authorList>
            <person name="Wang L."/>
            <person name="Shao Z."/>
        </authorList>
    </citation>
    <scope>NUCLEOTIDE SEQUENCE [LARGE SCALE GENOMIC DNA]</scope>
    <source>
        <strain evidence="9 10">A4</strain>
    </source>
</reference>
<name>A0ABS9P8H2_9GAMM</name>
<feature type="transmembrane region" description="Helical" evidence="7">
    <location>
        <begin position="179"/>
        <end position="198"/>
    </location>
</feature>
<dbReference type="InterPro" id="IPR032816">
    <property type="entry name" value="VTT_dom"/>
</dbReference>
<dbReference type="Pfam" id="PF09335">
    <property type="entry name" value="VTT_dom"/>
    <property type="match status" value="1"/>
</dbReference>
<feature type="transmembrane region" description="Helical" evidence="7">
    <location>
        <begin position="141"/>
        <end position="159"/>
    </location>
</feature>
<dbReference type="InterPro" id="IPR032818">
    <property type="entry name" value="DedA-like"/>
</dbReference>
<sequence>MDYVAWLYQLTPSPPLLLLIIAAVALLQCLALVGLVVPGLLLMTAVASLAGHQDLAVPLVLLVAFVGALIADGLSFALGHTQRERIHRLWPFTHRPEWLARGARFFQRYGSLSVIFARFVGPVRPIVPMIAGMLHMPTARFAWASLVSALLWTPTYVLPGYLLGHTWQQLLTVPPGLPRWLLSLAALILMLGLSFSWLRHQLTHEGRWYQALARLAQRRGWSRRVWASLRASRPRAGVPLGSMTLLILSLAALSLWTLLVLQAEGPLPMDRQVQALFALVEIPLLDTLAQGLAQTSDRYGVIALVLPWGAWLLWARHVSAFAHFATALIGIATANTLFKHLADRERPVTPDLLLDSMAYPSSHTSAAVVLFGLASAFLAQELPPHKRVHAYWATIALCVPIALSQLVLGVNWASDLVGGALLGLATCALVHISYHRFSHRPLKPAPWGRLVIASLLLLAARIAWLPPA</sequence>
<dbReference type="PANTHER" id="PTHR30353:SF15">
    <property type="entry name" value="INNER MEMBRANE PROTEIN YABI"/>
    <property type="match status" value="1"/>
</dbReference>
<keyword evidence="3" id="KW-1003">Cell membrane</keyword>
<protein>
    <submittedName>
        <fullName evidence="9">Bifunctional DedA family/phosphatase PAP2 family protein</fullName>
    </submittedName>
</protein>
<evidence type="ECO:0000313" key="9">
    <source>
        <dbReference type="EMBL" id="MCG6657926.1"/>
    </source>
</evidence>
<feature type="transmembrane region" description="Helical" evidence="7">
    <location>
        <begin position="240"/>
        <end position="261"/>
    </location>
</feature>
<evidence type="ECO:0000256" key="6">
    <source>
        <dbReference type="ARBA" id="ARBA00023136"/>
    </source>
</evidence>
<dbReference type="SMART" id="SM00014">
    <property type="entry name" value="acidPPc"/>
    <property type="match status" value="1"/>
</dbReference>
<keyword evidence="4 7" id="KW-0812">Transmembrane</keyword>
<evidence type="ECO:0000256" key="4">
    <source>
        <dbReference type="ARBA" id="ARBA00022692"/>
    </source>
</evidence>